<evidence type="ECO:0000313" key="3">
    <source>
        <dbReference type="EMBL" id="MDG0865937.1"/>
    </source>
</evidence>
<reference evidence="5" key="3">
    <citation type="submission" date="2023-06" db="EMBL/GenBank/DDBJ databases">
        <title>Pangenomics reveal diversification of enzyme families and niche specialization in globally abundant SAR202 bacteria.</title>
        <authorList>
            <person name="Saw J.H.W."/>
        </authorList>
    </citation>
    <scope>NUCLEOTIDE SEQUENCE [LARGE SCALE GENOMIC DNA]</scope>
    <source>
        <strain evidence="5">JH1073</strain>
    </source>
</reference>
<evidence type="ECO:0000313" key="6">
    <source>
        <dbReference type="Proteomes" id="UP001321249"/>
    </source>
</evidence>
<dbReference type="GO" id="GO:0006427">
    <property type="term" value="P:histidyl-tRNA aminoacylation"/>
    <property type="evidence" value="ECO:0007669"/>
    <property type="project" value="TreeGrafter"/>
</dbReference>
<dbReference type="Gene3D" id="3.30.930.10">
    <property type="entry name" value="Bira Bifunctional Protein, Domain 2"/>
    <property type="match status" value="2"/>
</dbReference>
<dbReference type="AlphaFoldDB" id="A0AAJ6CUK3"/>
<reference evidence="4" key="2">
    <citation type="journal article" date="2023" name="Nat. Commun.">
        <title>Cultivation of marine bacteria of the SAR202 clade.</title>
        <authorList>
            <person name="Lim Y."/>
            <person name="Seo J.H."/>
            <person name="Giovannoni S.J."/>
            <person name="Kang I."/>
            <person name="Cho J.C."/>
        </authorList>
    </citation>
    <scope>NUCLEOTIDE SEQUENCE</scope>
    <source>
        <strain evidence="4">JH1073</strain>
    </source>
</reference>
<dbReference type="InterPro" id="IPR045864">
    <property type="entry name" value="aa-tRNA-synth_II/BPL/LPL"/>
</dbReference>
<evidence type="ECO:0000313" key="4">
    <source>
        <dbReference type="EMBL" id="WFG39334.1"/>
    </source>
</evidence>
<protein>
    <recommendedName>
        <fullName evidence="2">Aminoacyl-transfer RNA synthetases class-II family profile domain-containing protein</fullName>
    </recommendedName>
</protein>
<feature type="binding site" evidence="1">
    <location>
        <position position="112"/>
    </location>
    <ligand>
        <name>L-histidine</name>
        <dbReference type="ChEBI" id="CHEBI:57595"/>
    </ligand>
</feature>
<accession>A0AAJ6CUK3</accession>
<dbReference type="GO" id="GO:0005737">
    <property type="term" value="C:cytoplasm"/>
    <property type="evidence" value="ECO:0007669"/>
    <property type="project" value="InterPro"/>
</dbReference>
<dbReference type="InterPro" id="IPR004516">
    <property type="entry name" value="HisRS/HisZ"/>
</dbReference>
<dbReference type="RefSeq" id="WP_342822917.1">
    <property type="nucleotide sequence ID" value="NZ_CP046146.1"/>
</dbReference>
<dbReference type="InterPro" id="IPR006195">
    <property type="entry name" value="aa-tRNA-synth_II"/>
</dbReference>
<dbReference type="SUPFAM" id="SSF55681">
    <property type="entry name" value="Class II aaRS and biotin synthetases"/>
    <property type="match status" value="1"/>
</dbReference>
<feature type="binding site" evidence="1">
    <location>
        <position position="133"/>
    </location>
    <ligand>
        <name>L-histidine</name>
        <dbReference type="ChEBI" id="CHEBI:57595"/>
    </ligand>
</feature>
<dbReference type="PANTHER" id="PTHR43707">
    <property type="entry name" value="HISTIDYL-TRNA SYNTHETASE"/>
    <property type="match status" value="1"/>
</dbReference>
<dbReference type="PIRSF" id="PIRSF001549">
    <property type="entry name" value="His-tRNA_synth"/>
    <property type="match status" value="1"/>
</dbReference>
<dbReference type="InterPro" id="IPR041715">
    <property type="entry name" value="HisRS-like_core"/>
</dbReference>
<dbReference type="CDD" id="cd00773">
    <property type="entry name" value="HisRS-like_core"/>
    <property type="match status" value="1"/>
</dbReference>
<feature type="binding site" evidence="1">
    <location>
        <begin position="83"/>
        <end position="85"/>
    </location>
    <ligand>
        <name>L-histidine</name>
        <dbReference type="ChEBI" id="CHEBI:57595"/>
    </ligand>
</feature>
<sequence>MNSQFEPVRRLPNMQDVGPNELAERDAAISTLRGSFGLRGYDRAETPILEQTELYIRKSGGALSSRLYGFSEPGGSEVSLRPEFTSAILRLAADNGASSSPVRIMYDGPVFRYAAPEDEDGEKTRQFTQLGAELIGAPAPSADGEVIAMALEGLESLGFDQARVVIGHVGIVLAALTEFDLSERAKLFLINSIAQLKNGEIDVVTEKASTLGFVSDAVVDDAQAAADRERIATTIEQVMTEGIGVTLGKNTGARSPEDIISRLSRKMSQADNPANFKRALDMLSALSKVNGPANRAIADGTAVLANAGISGDLISNLSDVLTSAELEGVSADRISVDFGMARGIAYYTGMLFDLYAGGNTGETLGGGGRYDGLTRALGYDKDVPALGFAYNLDAVVAASSISTGEGDDIVAVSPESEGSIVSAIKKARKLRSEGKRAAIDFQQSESSQSGEKS</sequence>
<proteinExistence type="predicted"/>
<organism evidence="4 5">
    <name type="scientific">Candidatus Lucifugimonas marina</name>
    <dbReference type="NCBI Taxonomy" id="3038979"/>
    <lineage>
        <taxon>Bacteria</taxon>
        <taxon>Bacillati</taxon>
        <taxon>Chloroflexota</taxon>
        <taxon>Dehalococcoidia</taxon>
        <taxon>SAR202 cluster</taxon>
        <taxon>Candidatus Lucifugimonadales</taxon>
        <taxon>Candidatus Lucifugimonadaceae</taxon>
        <taxon>Candidatus Lucifugimonas</taxon>
    </lineage>
</organism>
<gene>
    <name evidence="3" type="ORF">GKO46_02480</name>
    <name evidence="4" type="ORF">GKO48_06780</name>
</gene>
<evidence type="ECO:0000259" key="2">
    <source>
        <dbReference type="PROSITE" id="PS50862"/>
    </source>
</evidence>
<dbReference type="PROSITE" id="PS50862">
    <property type="entry name" value="AA_TRNA_LIGASE_II"/>
    <property type="match status" value="1"/>
</dbReference>
<feature type="binding site" evidence="1">
    <location>
        <position position="342"/>
    </location>
    <ligand>
        <name>L-histidine</name>
        <dbReference type="ChEBI" id="CHEBI:57595"/>
    </ligand>
</feature>
<dbReference type="EMBL" id="WMBE01000001">
    <property type="protein sequence ID" value="MDG0865937.1"/>
    <property type="molecule type" value="Genomic_DNA"/>
</dbReference>
<evidence type="ECO:0000313" key="5">
    <source>
        <dbReference type="Proteomes" id="UP001219901"/>
    </source>
</evidence>
<evidence type="ECO:0000256" key="1">
    <source>
        <dbReference type="PIRSR" id="PIRSR001549-1"/>
    </source>
</evidence>
<dbReference type="Pfam" id="PF13393">
    <property type="entry name" value="tRNA-synt_His"/>
    <property type="match status" value="2"/>
</dbReference>
<feature type="binding site" evidence="1">
    <location>
        <position position="129"/>
    </location>
    <ligand>
        <name>L-histidine</name>
        <dbReference type="ChEBI" id="CHEBI:57595"/>
    </ligand>
</feature>
<dbReference type="PANTHER" id="PTHR43707:SF1">
    <property type="entry name" value="HISTIDINE--TRNA LIGASE, MITOCHONDRIAL-RELATED"/>
    <property type="match status" value="1"/>
</dbReference>
<feature type="binding site" evidence="1">
    <location>
        <begin position="346"/>
        <end position="347"/>
    </location>
    <ligand>
        <name>L-histidine</name>
        <dbReference type="ChEBI" id="CHEBI:57595"/>
    </ligand>
</feature>
<dbReference type="Proteomes" id="UP001321249">
    <property type="component" value="Unassembled WGS sequence"/>
</dbReference>
<dbReference type="GO" id="GO:0004821">
    <property type="term" value="F:histidine-tRNA ligase activity"/>
    <property type="evidence" value="ECO:0007669"/>
    <property type="project" value="TreeGrafter"/>
</dbReference>
<reference evidence="5 6" key="1">
    <citation type="submission" date="2019-11" db="EMBL/GenBank/DDBJ databases">
        <authorList>
            <person name="Cho J.-C."/>
        </authorList>
    </citation>
    <scope>NUCLEOTIDE SEQUENCE [LARGE SCALE GENOMIC DNA]</scope>
    <source>
        <strain evidence="4 5">JH1073</strain>
        <strain evidence="3 6">JH702</strain>
    </source>
</reference>
<dbReference type="EMBL" id="CP046147">
    <property type="protein sequence ID" value="WFG39334.1"/>
    <property type="molecule type" value="Genomic_DNA"/>
</dbReference>
<keyword evidence="5" id="KW-1185">Reference proteome</keyword>
<name>A0AAJ6CUK3_9CHLR</name>
<dbReference type="Proteomes" id="UP001219901">
    <property type="component" value="Chromosome"/>
</dbReference>
<feature type="domain" description="Aminoacyl-transfer RNA synthetases class-II family profile" evidence="2">
    <location>
        <begin position="39"/>
        <end position="414"/>
    </location>
</feature>